<reference evidence="3 4" key="1">
    <citation type="submission" date="2016-04" db="EMBL/GenBank/DDBJ databases">
        <title>Complete genome sequence and analysis of deep-sea sediment isolate, Amycolatopsis sp. WP1.</title>
        <authorList>
            <person name="Wang H."/>
            <person name="Chen S."/>
            <person name="Wu Q."/>
        </authorList>
    </citation>
    <scope>NUCLEOTIDE SEQUENCE [LARGE SCALE GENOMIC DNA]</scope>
    <source>
        <strain evidence="3 4">WP1</strain>
    </source>
</reference>
<keyword evidence="4" id="KW-1185">Reference proteome</keyword>
<gene>
    <name evidence="3" type="ORF">A4R43_12995</name>
</gene>
<dbReference type="SUPFAM" id="SSF50475">
    <property type="entry name" value="FMN-binding split barrel"/>
    <property type="match status" value="1"/>
</dbReference>
<name>A0A344LK71_9PSEU</name>
<evidence type="ECO:0000313" key="3">
    <source>
        <dbReference type="EMBL" id="AXB48445.1"/>
    </source>
</evidence>
<dbReference type="RefSeq" id="WP_113697548.1">
    <property type="nucleotide sequence ID" value="NZ_CP015163.1"/>
</dbReference>
<dbReference type="PANTHER" id="PTHR35176:SF6">
    <property type="entry name" value="HEME OXYGENASE HI_0854-RELATED"/>
    <property type="match status" value="1"/>
</dbReference>
<dbReference type="EMBL" id="CP015163">
    <property type="protein sequence ID" value="AXB48445.1"/>
    <property type="molecule type" value="Genomic_DNA"/>
</dbReference>
<evidence type="ECO:0000313" key="4">
    <source>
        <dbReference type="Proteomes" id="UP000250434"/>
    </source>
</evidence>
<dbReference type="AlphaFoldDB" id="A0A344LK71"/>
<dbReference type="GO" id="GO:0005829">
    <property type="term" value="C:cytosol"/>
    <property type="evidence" value="ECO:0007669"/>
    <property type="project" value="TreeGrafter"/>
</dbReference>
<dbReference type="GO" id="GO:0016627">
    <property type="term" value="F:oxidoreductase activity, acting on the CH-CH group of donors"/>
    <property type="evidence" value="ECO:0007669"/>
    <property type="project" value="TreeGrafter"/>
</dbReference>
<dbReference type="InterPro" id="IPR052019">
    <property type="entry name" value="F420H2_bilvrd_red/Heme_oxyg"/>
</dbReference>
<dbReference type="NCBIfam" id="TIGR03618">
    <property type="entry name" value="Rv1155_F420"/>
    <property type="match status" value="1"/>
</dbReference>
<sequence>MGENQRKQIVMSEEEIARFLEEQRVATLATVGPSGQPHLVAMWYGLIDGVLWFETKAKSQKAVNLRRDGRATVMVETGHTYDALRGVAMEGRATIVEDPDALWAVGVSVWERYNGPYSDEVKPMVEFMLAKRVAVRFDAERVRSWDHRKLGLPELEVGGSTAAYL</sequence>
<keyword evidence="1" id="KW-0560">Oxidoreductase</keyword>
<dbReference type="Proteomes" id="UP000250434">
    <property type="component" value="Chromosome"/>
</dbReference>
<dbReference type="InterPro" id="IPR012349">
    <property type="entry name" value="Split_barrel_FMN-bd"/>
</dbReference>
<dbReference type="InterPro" id="IPR019920">
    <property type="entry name" value="F420-binding_dom_put"/>
</dbReference>
<dbReference type="GO" id="GO:0070967">
    <property type="term" value="F:coenzyme F420 binding"/>
    <property type="evidence" value="ECO:0007669"/>
    <property type="project" value="TreeGrafter"/>
</dbReference>
<accession>A0A344LK71</accession>
<dbReference type="InterPro" id="IPR011576">
    <property type="entry name" value="Pyridox_Oxase_N"/>
</dbReference>
<protein>
    <submittedName>
        <fullName evidence="3">PPOX class F420-dependent enzyme</fullName>
    </submittedName>
</protein>
<dbReference type="PANTHER" id="PTHR35176">
    <property type="entry name" value="HEME OXYGENASE HI_0854-RELATED"/>
    <property type="match status" value="1"/>
</dbReference>
<feature type="domain" description="Pyridoxamine 5'-phosphate oxidase N-terminal" evidence="2">
    <location>
        <begin position="13"/>
        <end position="145"/>
    </location>
</feature>
<dbReference type="KEGG" id="aab:A4R43_12995"/>
<evidence type="ECO:0000259" key="2">
    <source>
        <dbReference type="Pfam" id="PF01243"/>
    </source>
</evidence>
<proteinExistence type="predicted"/>
<dbReference type="OrthoDB" id="158738at2"/>
<dbReference type="Pfam" id="PF01243">
    <property type="entry name" value="PNPOx_N"/>
    <property type="match status" value="1"/>
</dbReference>
<evidence type="ECO:0000256" key="1">
    <source>
        <dbReference type="ARBA" id="ARBA00023002"/>
    </source>
</evidence>
<dbReference type="Gene3D" id="2.30.110.10">
    <property type="entry name" value="Electron Transport, Fmn-binding Protein, Chain A"/>
    <property type="match status" value="1"/>
</dbReference>
<organism evidence="3 4">
    <name type="scientific">Amycolatopsis albispora</name>
    <dbReference type="NCBI Taxonomy" id="1804986"/>
    <lineage>
        <taxon>Bacteria</taxon>
        <taxon>Bacillati</taxon>
        <taxon>Actinomycetota</taxon>
        <taxon>Actinomycetes</taxon>
        <taxon>Pseudonocardiales</taxon>
        <taxon>Pseudonocardiaceae</taxon>
        <taxon>Amycolatopsis</taxon>
    </lineage>
</organism>